<dbReference type="InParanoid" id="E3IY43"/>
<reference evidence="2 3" key="1">
    <citation type="submission" date="2010-10" db="EMBL/GenBank/DDBJ databases">
        <title>Complete sequence of Frankia sp. EuI1c.</title>
        <authorList>
            <consortium name="US DOE Joint Genome Institute"/>
            <person name="Lucas S."/>
            <person name="Copeland A."/>
            <person name="Lapidus A."/>
            <person name="Cheng J.-F."/>
            <person name="Bruce D."/>
            <person name="Goodwin L."/>
            <person name="Pitluck S."/>
            <person name="Chertkov O."/>
            <person name="Detter J.C."/>
            <person name="Han C."/>
            <person name="Tapia R."/>
            <person name="Land M."/>
            <person name="Hauser L."/>
            <person name="Jeffries C."/>
            <person name="Kyrpides N."/>
            <person name="Ivanova N."/>
            <person name="Mikhailova N."/>
            <person name="Beauchemin N."/>
            <person name="Sen A."/>
            <person name="Sur S.A."/>
            <person name="Gtari M."/>
            <person name="Wall L."/>
            <person name="Tisa L."/>
            <person name="Woyke T."/>
        </authorList>
    </citation>
    <scope>NUCLEOTIDE SEQUENCE [LARGE SCALE GENOMIC DNA]</scope>
    <source>
        <strain evidence="3">DSM 45817 / CECT 9037 / EuI1c</strain>
    </source>
</reference>
<feature type="region of interest" description="Disordered" evidence="1">
    <location>
        <begin position="1"/>
        <end position="22"/>
    </location>
</feature>
<evidence type="ECO:0000256" key="1">
    <source>
        <dbReference type="SAM" id="MobiDB-lite"/>
    </source>
</evidence>
<dbReference type="EMBL" id="CP002299">
    <property type="protein sequence ID" value="ADP82641.1"/>
    <property type="molecule type" value="Genomic_DNA"/>
</dbReference>
<sequence>MSPHSMDVHSKDVHSKDVHPKDVHPKDVAELLARPDMAAPLPGVILAWGPLAIPVLVQIPPAAVVGLAVRSVEALTDAGVITVDQREDLQSRIRALENLAQVGVGTGSFTVPPAGEPIPSVYELVSATLPDPSLSGFWNVVETAVVALAGVLGDAVLPGAGGPRAALLAAVAWHEWVDPERGPN</sequence>
<evidence type="ECO:0000313" key="3">
    <source>
        <dbReference type="Proteomes" id="UP000002484"/>
    </source>
</evidence>
<dbReference type="HOGENOM" id="CLU_1466181_0_0_11"/>
<dbReference type="Proteomes" id="UP000002484">
    <property type="component" value="Chromosome"/>
</dbReference>
<proteinExistence type="predicted"/>
<evidence type="ECO:0000313" key="2">
    <source>
        <dbReference type="EMBL" id="ADP82641.1"/>
    </source>
</evidence>
<dbReference type="eggNOG" id="ENOG5030UAV">
    <property type="taxonomic scope" value="Bacteria"/>
</dbReference>
<protein>
    <submittedName>
        <fullName evidence="2">Uncharacterized protein</fullName>
    </submittedName>
</protein>
<dbReference type="AlphaFoldDB" id="E3IY43"/>
<keyword evidence="3" id="KW-1185">Reference proteome</keyword>
<organism evidence="2 3">
    <name type="scientific">Pseudofrankia inefficax (strain DSM 45817 / CECT 9037 / DDB 130130 / EuI1c)</name>
    <name type="common">Frankia inefficax</name>
    <dbReference type="NCBI Taxonomy" id="298654"/>
    <lineage>
        <taxon>Bacteria</taxon>
        <taxon>Bacillati</taxon>
        <taxon>Actinomycetota</taxon>
        <taxon>Actinomycetes</taxon>
        <taxon>Frankiales</taxon>
        <taxon>Frankiaceae</taxon>
        <taxon>Pseudofrankia</taxon>
    </lineage>
</organism>
<dbReference type="RefSeq" id="WP_013425759.1">
    <property type="nucleotide sequence ID" value="NC_014666.1"/>
</dbReference>
<accession>E3IY43</accession>
<gene>
    <name evidence="2" type="ordered locus">FraEuI1c_4648</name>
</gene>
<name>E3IY43_PSEI1</name>
<dbReference type="KEGG" id="fri:FraEuI1c_4648"/>